<comment type="caution">
    <text evidence="1">The sequence shown here is derived from an EMBL/GenBank/DDBJ whole genome shotgun (WGS) entry which is preliminary data.</text>
</comment>
<dbReference type="AlphaFoldDB" id="A0A0F9N1A4"/>
<evidence type="ECO:0000313" key="1">
    <source>
        <dbReference type="EMBL" id="KKN05532.1"/>
    </source>
</evidence>
<name>A0A0F9N1A4_9ZZZZ</name>
<dbReference type="EMBL" id="LAZR01004792">
    <property type="protein sequence ID" value="KKN05532.1"/>
    <property type="molecule type" value="Genomic_DNA"/>
</dbReference>
<proteinExistence type="predicted"/>
<accession>A0A0F9N1A4</accession>
<gene>
    <name evidence="1" type="ORF">LCGC14_1086400</name>
</gene>
<reference evidence="1" key="1">
    <citation type="journal article" date="2015" name="Nature">
        <title>Complex archaea that bridge the gap between prokaryotes and eukaryotes.</title>
        <authorList>
            <person name="Spang A."/>
            <person name="Saw J.H."/>
            <person name="Jorgensen S.L."/>
            <person name="Zaremba-Niedzwiedzka K."/>
            <person name="Martijn J."/>
            <person name="Lind A.E."/>
            <person name="van Eijk R."/>
            <person name="Schleper C."/>
            <person name="Guy L."/>
            <person name="Ettema T.J."/>
        </authorList>
    </citation>
    <scope>NUCLEOTIDE SEQUENCE</scope>
</reference>
<sequence length="114" mass="11780">MPGRTIERTVTIADSASLSDEIDLGDAVLVAVQPDSAWDTNAVSFQARGADPALGTLKYEGVEVSFAAVAAEDFVTFSPSKFAGVRFLKVRSGTAGSAVNQSGASVVTLILRGM</sequence>
<protein>
    <submittedName>
        <fullName evidence="1">Uncharacterized protein</fullName>
    </submittedName>
</protein>
<organism evidence="1">
    <name type="scientific">marine sediment metagenome</name>
    <dbReference type="NCBI Taxonomy" id="412755"/>
    <lineage>
        <taxon>unclassified sequences</taxon>
        <taxon>metagenomes</taxon>
        <taxon>ecological metagenomes</taxon>
    </lineage>
</organism>